<dbReference type="Proteomes" id="UP000001055">
    <property type="component" value="Unassembled WGS sequence"/>
</dbReference>
<dbReference type="STRING" id="321614.Q0UDL8"/>
<dbReference type="SUPFAM" id="SSF51316">
    <property type="entry name" value="Mss4-like"/>
    <property type="match status" value="1"/>
</dbReference>
<dbReference type="AlphaFoldDB" id="Q0UDL8"/>
<accession>Q0UDL8</accession>
<evidence type="ECO:0000256" key="2">
    <source>
        <dbReference type="ARBA" id="ARBA00022723"/>
    </source>
</evidence>
<dbReference type="RefSeq" id="XP_001800428.1">
    <property type="nucleotide sequence ID" value="XM_001800376.1"/>
</dbReference>
<feature type="domain" description="CENP-V/GFA" evidence="5">
    <location>
        <begin position="2"/>
        <end position="91"/>
    </location>
</feature>
<keyword evidence="2" id="KW-0479">Metal-binding</keyword>
<dbReference type="HOGENOM" id="CLU_055491_3_3_1"/>
<dbReference type="VEuPathDB" id="FungiDB:JI435_101460"/>
<dbReference type="eggNOG" id="ENOG502SA0M">
    <property type="taxonomic scope" value="Eukaryota"/>
</dbReference>
<dbReference type="GeneID" id="5977334"/>
<gene>
    <name evidence="6" type="ORF">SNOG_10146</name>
</gene>
<dbReference type="OMA" id="MAEGRCN"/>
<evidence type="ECO:0000313" key="7">
    <source>
        <dbReference type="Proteomes" id="UP000001055"/>
    </source>
</evidence>
<organism evidence="6 7">
    <name type="scientific">Phaeosphaeria nodorum (strain SN15 / ATCC MYA-4574 / FGSC 10173)</name>
    <name type="common">Glume blotch fungus</name>
    <name type="synonym">Parastagonospora nodorum</name>
    <dbReference type="NCBI Taxonomy" id="321614"/>
    <lineage>
        <taxon>Eukaryota</taxon>
        <taxon>Fungi</taxon>
        <taxon>Dikarya</taxon>
        <taxon>Ascomycota</taxon>
        <taxon>Pezizomycotina</taxon>
        <taxon>Dothideomycetes</taxon>
        <taxon>Pleosporomycetidae</taxon>
        <taxon>Pleosporales</taxon>
        <taxon>Pleosporineae</taxon>
        <taxon>Phaeosphaeriaceae</taxon>
        <taxon>Parastagonospora</taxon>
    </lineage>
</organism>
<dbReference type="InParanoid" id="Q0UDL8"/>
<comment type="similarity">
    <text evidence="1">Belongs to the Gfa family.</text>
</comment>
<dbReference type="InterPro" id="IPR006913">
    <property type="entry name" value="CENP-V/GFA"/>
</dbReference>
<protein>
    <recommendedName>
        <fullName evidence="5">CENP-V/GFA domain-containing protein</fullName>
    </recommendedName>
</protein>
<dbReference type="InterPro" id="IPR011057">
    <property type="entry name" value="Mss4-like_sf"/>
</dbReference>
<evidence type="ECO:0000256" key="4">
    <source>
        <dbReference type="ARBA" id="ARBA00023239"/>
    </source>
</evidence>
<evidence type="ECO:0000313" key="6">
    <source>
        <dbReference type="EMBL" id="EAT82481.1"/>
    </source>
</evidence>
<evidence type="ECO:0000259" key="5">
    <source>
        <dbReference type="PROSITE" id="PS51891"/>
    </source>
</evidence>
<evidence type="ECO:0000256" key="1">
    <source>
        <dbReference type="ARBA" id="ARBA00005495"/>
    </source>
</evidence>
<keyword evidence="3" id="KW-0862">Zinc</keyword>
<reference evidence="7" key="1">
    <citation type="journal article" date="2007" name="Plant Cell">
        <title>Dothideomycete-plant interactions illuminated by genome sequencing and EST analysis of the wheat pathogen Stagonospora nodorum.</title>
        <authorList>
            <person name="Hane J.K."/>
            <person name="Lowe R.G."/>
            <person name="Solomon P.S."/>
            <person name="Tan K.C."/>
            <person name="Schoch C.L."/>
            <person name="Spatafora J.W."/>
            <person name="Crous P.W."/>
            <person name="Kodira C."/>
            <person name="Birren B.W."/>
            <person name="Galagan J.E."/>
            <person name="Torriani S.F."/>
            <person name="McDonald B.A."/>
            <person name="Oliver R.P."/>
        </authorList>
    </citation>
    <scope>NUCLEOTIDE SEQUENCE [LARGE SCALE GENOMIC DNA]</scope>
    <source>
        <strain evidence="7">SN15 / ATCC MYA-4574 / FGSC 10173</strain>
    </source>
</reference>
<dbReference type="PROSITE" id="PS51891">
    <property type="entry name" value="CENP_V_GFA"/>
    <property type="match status" value="1"/>
</dbReference>
<dbReference type="KEGG" id="pno:SNOG_10146"/>
<keyword evidence="4" id="KW-0456">Lyase</keyword>
<proteinExistence type="inferred from homology"/>
<evidence type="ECO:0000256" key="3">
    <source>
        <dbReference type="ARBA" id="ARBA00022833"/>
    </source>
</evidence>
<sequence>MVEGRCNCASIKVTLPELPKESVICYCANCRRGGGTFGSIVFPMTKDDAKISDAKGTLKSYTDNDTTTGNTIIRQFCSDCGSYVHSARDSS</sequence>
<dbReference type="Pfam" id="PF04828">
    <property type="entry name" value="GFA"/>
    <property type="match status" value="1"/>
</dbReference>
<dbReference type="GO" id="GO:0046872">
    <property type="term" value="F:metal ion binding"/>
    <property type="evidence" value="ECO:0007669"/>
    <property type="project" value="UniProtKB-KW"/>
</dbReference>
<name>Q0UDL8_PHANO</name>
<dbReference type="PANTHER" id="PTHR33337:SF43">
    <property type="entry name" value="CENP-V_GFA DOMAIN-CONTAINING PROTEIN"/>
    <property type="match status" value="1"/>
</dbReference>
<dbReference type="Gene3D" id="3.90.1590.10">
    <property type="entry name" value="glutathione-dependent formaldehyde- activating enzyme (gfa)"/>
    <property type="match status" value="1"/>
</dbReference>
<dbReference type="GO" id="GO:0016846">
    <property type="term" value="F:carbon-sulfur lyase activity"/>
    <property type="evidence" value="ECO:0007669"/>
    <property type="project" value="InterPro"/>
</dbReference>
<dbReference type="PANTHER" id="PTHR33337">
    <property type="entry name" value="GFA DOMAIN-CONTAINING PROTEIN"/>
    <property type="match status" value="1"/>
</dbReference>
<dbReference type="EMBL" id="CH445340">
    <property type="protein sequence ID" value="EAT82481.1"/>
    <property type="molecule type" value="Genomic_DNA"/>
</dbReference>